<evidence type="ECO:0000313" key="2">
    <source>
        <dbReference type="EMBL" id="MFL0195407.1"/>
    </source>
</evidence>
<dbReference type="PANTHER" id="PTHR30032">
    <property type="entry name" value="N-ACETYLMURAMOYL-L-ALANINE AMIDASE-RELATED"/>
    <property type="match status" value="1"/>
</dbReference>
<proteinExistence type="predicted"/>
<dbReference type="Proteomes" id="UP001623660">
    <property type="component" value="Unassembled WGS sequence"/>
</dbReference>
<keyword evidence="3" id="KW-1185">Reference proteome</keyword>
<dbReference type="RefSeq" id="WP_406791541.1">
    <property type="nucleotide sequence ID" value="NZ_JBJHZX010000008.1"/>
</dbReference>
<organism evidence="2 3">
    <name type="scientific">Candidatus Clostridium eludens</name>
    <dbReference type="NCBI Taxonomy" id="3381663"/>
    <lineage>
        <taxon>Bacteria</taxon>
        <taxon>Bacillati</taxon>
        <taxon>Bacillota</taxon>
        <taxon>Clostridia</taxon>
        <taxon>Eubacteriales</taxon>
        <taxon>Clostridiaceae</taxon>
        <taxon>Clostridium</taxon>
    </lineage>
</organism>
<dbReference type="EMBL" id="JBJHZX010000008">
    <property type="protein sequence ID" value="MFL0195407.1"/>
    <property type="molecule type" value="Genomic_DNA"/>
</dbReference>
<evidence type="ECO:0000256" key="1">
    <source>
        <dbReference type="SAM" id="Coils"/>
    </source>
</evidence>
<name>A0ABW8SI77_9CLOT</name>
<dbReference type="PANTHER" id="PTHR30032:SF8">
    <property type="entry name" value="GERMINATION-SPECIFIC N-ACETYLMURAMOYL-L-ALANINE AMIDASE"/>
    <property type="match status" value="1"/>
</dbReference>
<dbReference type="InterPro" id="IPR051922">
    <property type="entry name" value="Bact_Sporulation_Assoc"/>
</dbReference>
<dbReference type="Pfam" id="PF04122">
    <property type="entry name" value="CW_binding_2"/>
    <property type="match status" value="3"/>
</dbReference>
<keyword evidence="1" id="KW-0175">Coiled coil</keyword>
<gene>
    <name evidence="2" type="ORF">ACJDU8_07480</name>
</gene>
<evidence type="ECO:0000313" key="3">
    <source>
        <dbReference type="Proteomes" id="UP001623660"/>
    </source>
</evidence>
<sequence length="279" mass="29959">MFSILAFCIYIQGCSCSSNSEVWRNDRYETSIQISQSNWKRSDYVVIVSGENFPDALCAAPLAKKYNAPILLTQSNSVSDSAQQEIQRLNAKNAFIIEETSVVHQSVQNQLSSLNISCTRIQGQDKYETSVKVAQIIGTSNGIVIASGENFPDAVSVAPITAAKQMPILLTTSDNLPDSVKNFINNNNISKYYVVGGTSAISDSSINALNNCKRLSGDDRYGTNSAIINEFSDSIHFTNTYLANGEGFADALSGSAAAAITSSPIILVNGSSNTKEPIV</sequence>
<reference evidence="2 3" key="1">
    <citation type="submission" date="2024-11" db="EMBL/GenBank/DDBJ databases">
        <authorList>
            <person name="Heng Y.C."/>
            <person name="Lim A.C.H."/>
            <person name="Lee J.K.Y."/>
            <person name="Kittelmann S."/>
        </authorList>
    </citation>
    <scope>NUCLEOTIDE SEQUENCE [LARGE SCALE GENOMIC DNA]</scope>
    <source>
        <strain evidence="2 3">WILCCON 0269</strain>
    </source>
</reference>
<protein>
    <submittedName>
        <fullName evidence="2">Cell wall-binding repeat-containing protein</fullName>
    </submittedName>
</protein>
<feature type="coiled-coil region" evidence="1">
    <location>
        <begin position="72"/>
        <end position="99"/>
    </location>
</feature>
<dbReference type="InterPro" id="IPR007253">
    <property type="entry name" value="Cell_wall-bd_2"/>
</dbReference>
<comment type="caution">
    <text evidence="2">The sequence shown here is derived from an EMBL/GenBank/DDBJ whole genome shotgun (WGS) entry which is preliminary data.</text>
</comment>
<dbReference type="Gene3D" id="3.40.50.12090">
    <property type="match status" value="2"/>
</dbReference>
<accession>A0ABW8SI77</accession>